<sequence length="72" mass="7908">MADIPTTAPTAVRRLNLPRLSFPRLAIGASLNAIPGLWGDVLKMAYVDPYATIHRQPQPGPDDDLEGRDPTW</sequence>
<dbReference type="EMBL" id="JAVIIZ010000040">
    <property type="protein sequence ID" value="MDX8476712.1"/>
    <property type="molecule type" value="Genomic_DNA"/>
</dbReference>
<keyword evidence="3" id="KW-1185">Reference proteome</keyword>
<evidence type="ECO:0000256" key="1">
    <source>
        <dbReference type="SAM" id="MobiDB-lite"/>
    </source>
</evidence>
<name>A0ABU4XPN9_9HYPH</name>
<evidence type="ECO:0000313" key="3">
    <source>
        <dbReference type="Proteomes" id="UP001271780"/>
    </source>
</evidence>
<comment type="caution">
    <text evidence="2">The sequence shown here is derived from an EMBL/GenBank/DDBJ whole genome shotgun (WGS) entry which is preliminary data.</text>
</comment>
<feature type="region of interest" description="Disordered" evidence="1">
    <location>
        <begin position="53"/>
        <end position="72"/>
    </location>
</feature>
<protein>
    <submittedName>
        <fullName evidence="2">Uncharacterized protein</fullName>
    </submittedName>
</protein>
<accession>A0ABU4XPN9</accession>
<gene>
    <name evidence="2" type="ORF">RFM27_32100</name>
</gene>
<evidence type="ECO:0000313" key="2">
    <source>
        <dbReference type="EMBL" id="MDX8476712.1"/>
    </source>
</evidence>
<dbReference type="RefSeq" id="WP_320319116.1">
    <property type="nucleotide sequence ID" value="NZ_JAVIIX010000038.1"/>
</dbReference>
<reference evidence="2 3" key="1">
    <citation type="submission" date="2023-08" db="EMBL/GenBank/DDBJ databases">
        <title>Implementing the SeqCode for naming new Mesorhizobium species isolated from Vachellia karroo root nodules.</title>
        <authorList>
            <person name="Van Lill M."/>
        </authorList>
    </citation>
    <scope>NUCLEOTIDE SEQUENCE [LARGE SCALE GENOMIC DNA]</scope>
    <source>
        <strain evidence="2 3">VK23A</strain>
    </source>
</reference>
<proteinExistence type="predicted"/>
<organism evidence="2 3">
    <name type="scientific">Mesorhizobium dulcispinae</name>
    <dbReference type="NCBI Taxonomy" id="3072316"/>
    <lineage>
        <taxon>Bacteria</taxon>
        <taxon>Pseudomonadati</taxon>
        <taxon>Pseudomonadota</taxon>
        <taxon>Alphaproteobacteria</taxon>
        <taxon>Hyphomicrobiales</taxon>
        <taxon>Phyllobacteriaceae</taxon>
        <taxon>Mesorhizobium</taxon>
    </lineage>
</organism>
<dbReference type="Proteomes" id="UP001271780">
    <property type="component" value="Unassembled WGS sequence"/>
</dbReference>